<organism evidence="1 2">
    <name type="scientific">Cryobacterium melibiosiphilum</name>
    <dbReference type="NCBI Taxonomy" id="995039"/>
    <lineage>
        <taxon>Bacteria</taxon>
        <taxon>Bacillati</taxon>
        <taxon>Actinomycetota</taxon>
        <taxon>Actinomycetes</taxon>
        <taxon>Micrococcales</taxon>
        <taxon>Microbacteriaceae</taxon>
        <taxon>Cryobacterium</taxon>
    </lineage>
</organism>
<gene>
    <name evidence="1" type="ORF">D6T64_12545</name>
</gene>
<dbReference type="EMBL" id="QZVS01000086">
    <property type="protein sequence ID" value="RJT87921.1"/>
    <property type="molecule type" value="Genomic_DNA"/>
</dbReference>
<evidence type="ECO:0000313" key="2">
    <source>
        <dbReference type="Proteomes" id="UP000272015"/>
    </source>
</evidence>
<name>A0A3A5MGE9_9MICO</name>
<dbReference type="RefSeq" id="WP_119975016.1">
    <property type="nucleotide sequence ID" value="NZ_JBHSQA010000006.1"/>
</dbReference>
<dbReference type="Proteomes" id="UP000272015">
    <property type="component" value="Unassembled WGS sequence"/>
</dbReference>
<dbReference type="OrthoDB" id="5189813at2"/>
<keyword evidence="2" id="KW-1185">Reference proteome</keyword>
<comment type="caution">
    <text evidence="1">The sequence shown here is derived from an EMBL/GenBank/DDBJ whole genome shotgun (WGS) entry which is preliminary data.</text>
</comment>
<protein>
    <submittedName>
        <fullName evidence="1">Uncharacterized protein</fullName>
    </submittedName>
</protein>
<reference evidence="1 2" key="1">
    <citation type="submission" date="2018-09" db="EMBL/GenBank/DDBJ databases">
        <title>Novel species of Cryobacterium.</title>
        <authorList>
            <person name="Liu Q."/>
            <person name="Xin Y.-H."/>
        </authorList>
    </citation>
    <scope>NUCLEOTIDE SEQUENCE [LARGE SCALE GENOMIC DNA]</scope>
    <source>
        <strain evidence="1 2">Hh39</strain>
    </source>
</reference>
<dbReference type="AlphaFoldDB" id="A0A3A5MGE9"/>
<proteinExistence type="predicted"/>
<evidence type="ECO:0000313" key="1">
    <source>
        <dbReference type="EMBL" id="RJT87921.1"/>
    </source>
</evidence>
<sequence>MTELNTTTQSQIQCDHAPGMPCAVAAPGHAISFLQERVAAATPSQWRDALVEHVTHDGWVALRTLEDDVALWVWHHEDLAEVLSAGDPVAVHGVYHVLARGTGRLNVLVATGHPSID</sequence>
<accession>A0A3A5MGE9</accession>